<dbReference type="SUPFAM" id="SSF48317">
    <property type="entry name" value="Acid phosphatase/Vanadium-dependent haloperoxidase"/>
    <property type="match status" value="1"/>
</dbReference>
<protein>
    <recommendedName>
        <fullName evidence="9">Dolichyldiphosphatase</fullName>
        <ecNumber evidence="9">3.6.1.43</ecNumber>
    </recommendedName>
</protein>
<evidence type="ECO:0000256" key="4">
    <source>
        <dbReference type="ARBA" id="ARBA00022801"/>
    </source>
</evidence>
<keyword evidence="4 9" id="KW-0378">Hydrolase</keyword>
<evidence type="ECO:0000256" key="6">
    <source>
        <dbReference type="ARBA" id="ARBA00023136"/>
    </source>
</evidence>
<accession>A0ABP1PPU2</accession>
<dbReference type="InterPro" id="IPR036938">
    <property type="entry name" value="PAP2/HPO_sf"/>
</dbReference>
<name>A0ABP1PPU2_9HEXA</name>
<keyword evidence="9" id="KW-0256">Endoplasmic reticulum</keyword>
<feature type="transmembrane region" description="Helical" evidence="9">
    <location>
        <begin position="121"/>
        <end position="142"/>
    </location>
</feature>
<proteinExistence type="inferred from homology"/>
<keyword evidence="12" id="KW-1185">Reference proteome</keyword>
<keyword evidence="6 9" id="KW-0472">Membrane</keyword>
<dbReference type="SMART" id="SM00014">
    <property type="entry name" value="acidPPc"/>
    <property type="match status" value="1"/>
</dbReference>
<evidence type="ECO:0000256" key="8">
    <source>
        <dbReference type="ARBA" id="ARBA00047349"/>
    </source>
</evidence>
<evidence type="ECO:0000313" key="11">
    <source>
        <dbReference type="EMBL" id="CAL8070243.1"/>
    </source>
</evidence>
<dbReference type="InterPro" id="IPR039667">
    <property type="entry name" value="Dolichyldiphosphatase_PAP2"/>
</dbReference>
<evidence type="ECO:0000256" key="3">
    <source>
        <dbReference type="ARBA" id="ARBA00022692"/>
    </source>
</evidence>
<evidence type="ECO:0000259" key="10">
    <source>
        <dbReference type="SMART" id="SM00014"/>
    </source>
</evidence>
<organism evidence="11 12">
    <name type="scientific">Orchesella dallaii</name>
    <dbReference type="NCBI Taxonomy" id="48710"/>
    <lineage>
        <taxon>Eukaryota</taxon>
        <taxon>Metazoa</taxon>
        <taxon>Ecdysozoa</taxon>
        <taxon>Arthropoda</taxon>
        <taxon>Hexapoda</taxon>
        <taxon>Collembola</taxon>
        <taxon>Entomobryomorpha</taxon>
        <taxon>Entomobryoidea</taxon>
        <taxon>Orchesellidae</taxon>
        <taxon>Orchesellinae</taxon>
        <taxon>Orchesella</taxon>
    </lineage>
</organism>
<evidence type="ECO:0000256" key="5">
    <source>
        <dbReference type="ARBA" id="ARBA00022989"/>
    </source>
</evidence>
<keyword evidence="3 9" id="KW-0812">Transmembrane</keyword>
<dbReference type="CDD" id="cd03382">
    <property type="entry name" value="PAP2_dolichyldiphosphatase"/>
    <property type="match status" value="1"/>
</dbReference>
<gene>
    <name evidence="11" type="ORF">ODALV1_LOCUS1143</name>
</gene>
<evidence type="ECO:0000256" key="1">
    <source>
        <dbReference type="ARBA" id="ARBA00004141"/>
    </source>
</evidence>
<sequence length="199" mass="23432">MPMAIIAGFITLIMFRRDLHTITFFAGLLINEGLNMVLKYTIRESRPMHRKTQYTEYGMPSSHSQLMWFFAIYSAYFTLFRLHRYPGKGLYYQLHKVGIILTVVTVAACVAYSRIYLMYHTWAQIGWGAVVGALFATFWFVLTEYVFTPRFQDIAAWPICEFLLIRDTTLIPNIMWFEYTNSRQETRTRSRKLASLKTQ</sequence>
<feature type="domain" description="Phosphatidic acid phosphatase type 2/haloperoxidase" evidence="10">
    <location>
        <begin position="21"/>
        <end position="140"/>
    </location>
</feature>
<feature type="transmembrane region" description="Helical" evidence="9">
    <location>
        <begin position="62"/>
        <end position="82"/>
    </location>
</feature>
<dbReference type="EC" id="3.6.1.43" evidence="9"/>
<feature type="transmembrane region" description="Helical" evidence="9">
    <location>
        <begin position="94"/>
        <end position="115"/>
    </location>
</feature>
<evidence type="ECO:0000256" key="9">
    <source>
        <dbReference type="RuleBase" id="RU367078"/>
    </source>
</evidence>
<comment type="subcellular location">
    <subcellularLocation>
        <location evidence="9">Endoplasmic reticulum membrane</location>
        <topology evidence="9">Multi-pass membrane protein</topology>
    </subcellularLocation>
    <subcellularLocation>
        <location evidence="1">Membrane</location>
        <topology evidence="1">Multi-pass membrane protein</topology>
    </subcellularLocation>
</comment>
<dbReference type="Gene3D" id="1.20.144.10">
    <property type="entry name" value="Phosphatidic acid phosphatase type 2/haloperoxidase"/>
    <property type="match status" value="1"/>
</dbReference>
<comment type="caution">
    <text evidence="11">The sequence shown here is derived from an EMBL/GenBank/DDBJ whole genome shotgun (WGS) entry which is preliminary data.</text>
</comment>
<dbReference type="InterPro" id="IPR000326">
    <property type="entry name" value="PAP2/HPO"/>
</dbReference>
<comment type="catalytic activity">
    <reaction evidence="8 9">
        <text>a di-trans,poly-cis-dolichyl diphosphate + H2O = a di-trans,poly-cis-dolichyl phosphate + phosphate + H(+)</text>
        <dbReference type="Rhea" id="RHEA:14385"/>
        <dbReference type="Rhea" id="RHEA-COMP:19498"/>
        <dbReference type="Rhea" id="RHEA-COMP:19506"/>
        <dbReference type="ChEBI" id="CHEBI:15377"/>
        <dbReference type="ChEBI" id="CHEBI:15378"/>
        <dbReference type="ChEBI" id="CHEBI:43474"/>
        <dbReference type="ChEBI" id="CHEBI:57497"/>
        <dbReference type="ChEBI" id="CHEBI:57683"/>
        <dbReference type="EC" id="3.6.1.43"/>
    </reaction>
</comment>
<reference evidence="11 12" key="1">
    <citation type="submission" date="2024-08" db="EMBL/GenBank/DDBJ databases">
        <authorList>
            <person name="Cucini C."/>
            <person name="Frati F."/>
        </authorList>
    </citation>
    <scope>NUCLEOTIDE SEQUENCE [LARGE SCALE GENOMIC DNA]</scope>
</reference>
<dbReference type="Proteomes" id="UP001642540">
    <property type="component" value="Unassembled WGS sequence"/>
</dbReference>
<feature type="transmembrane region" description="Helical" evidence="9">
    <location>
        <begin position="21"/>
        <end position="42"/>
    </location>
</feature>
<comment type="function">
    <text evidence="7 9">Required for efficient N-glycosylation. Necessary for maintaining optimal levels of dolichol-linked oligosaccharides. Hydrolyzes dolichyl pyrophosphate at a very high rate and dolichyl monophosphate at a much lower rate. Does not act on phosphatidate.</text>
</comment>
<keyword evidence="5 9" id="KW-1133">Transmembrane helix</keyword>
<evidence type="ECO:0000256" key="2">
    <source>
        <dbReference type="ARBA" id="ARBA00005518"/>
    </source>
</evidence>
<dbReference type="EMBL" id="CAXLJM020000004">
    <property type="protein sequence ID" value="CAL8070243.1"/>
    <property type="molecule type" value="Genomic_DNA"/>
</dbReference>
<evidence type="ECO:0000256" key="7">
    <source>
        <dbReference type="ARBA" id="ARBA00024907"/>
    </source>
</evidence>
<evidence type="ECO:0000313" key="12">
    <source>
        <dbReference type="Proteomes" id="UP001642540"/>
    </source>
</evidence>
<dbReference type="Pfam" id="PF01569">
    <property type="entry name" value="PAP2"/>
    <property type="match status" value="1"/>
</dbReference>
<dbReference type="PANTHER" id="PTHR11247">
    <property type="entry name" value="PALMITOYL-PROTEIN THIOESTERASE/DOLICHYLDIPHOSPHATASE 1"/>
    <property type="match status" value="1"/>
</dbReference>
<dbReference type="PANTHER" id="PTHR11247:SF1">
    <property type="entry name" value="DOLICHYLDIPHOSPHATASE 1"/>
    <property type="match status" value="1"/>
</dbReference>
<comment type="pathway">
    <text evidence="9">Protein modification; protein glycosylation.</text>
</comment>
<comment type="similarity">
    <text evidence="2 9">Belongs to the dolichyldiphosphatase family.</text>
</comment>